<dbReference type="InterPro" id="IPR016131">
    <property type="entry name" value="Haemerythrin_Fe_BS"/>
</dbReference>
<keyword evidence="3" id="KW-0479">Metal-binding</keyword>
<proteinExistence type="inferred from homology"/>
<dbReference type="eggNOG" id="COG2703">
    <property type="taxonomic scope" value="Bacteria"/>
</dbReference>
<evidence type="ECO:0000256" key="4">
    <source>
        <dbReference type="ARBA" id="ARBA00023004"/>
    </source>
</evidence>
<protein>
    <submittedName>
        <fullName evidence="6">Hemerythrin-like metal-binding domain-containing protein</fullName>
    </submittedName>
</protein>
<evidence type="ECO:0000313" key="7">
    <source>
        <dbReference type="Proteomes" id="UP000005744"/>
    </source>
</evidence>
<dbReference type="InterPro" id="IPR012312">
    <property type="entry name" value="Hemerythrin-like"/>
</dbReference>
<accession>I3CD94</accession>
<dbReference type="NCBIfam" id="NF002007">
    <property type="entry name" value="PRK00808.1"/>
    <property type="match status" value="1"/>
</dbReference>
<evidence type="ECO:0000259" key="5">
    <source>
        <dbReference type="Pfam" id="PF01814"/>
    </source>
</evidence>
<feature type="domain" description="Hemerythrin-like" evidence="5">
    <location>
        <begin position="14"/>
        <end position="130"/>
    </location>
</feature>
<keyword evidence="2" id="KW-0813">Transport</keyword>
<dbReference type="RefSeq" id="WP_002683635.1">
    <property type="nucleotide sequence ID" value="NZ_JH600070.1"/>
</dbReference>
<dbReference type="Proteomes" id="UP000005744">
    <property type="component" value="Unassembled WGS sequence"/>
</dbReference>
<dbReference type="NCBIfam" id="TIGR02481">
    <property type="entry name" value="hemeryth_dom"/>
    <property type="match status" value="1"/>
</dbReference>
<dbReference type="SUPFAM" id="SSF47188">
    <property type="entry name" value="Hemerythrin-like"/>
    <property type="match status" value="1"/>
</dbReference>
<dbReference type="Pfam" id="PF01814">
    <property type="entry name" value="Hemerythrin"/>
    <property type="match status" value="1"/>
</dbReference>
<dbReference type="AlphaFoldDB" id="I3CD94"/>
<name>I3CD94_9GAMM</name>
<dbReference type="STRING" id="395493.BegalDRAFT_0675"/>
<sequence>MKPLVEWTDELSVGVQEIDEQHKILVGLVNRMYESIVKRTDQAEIKRVLDELAQYTVIHFAVEESLMRIFDYPDYEIHKKHHEELTKQVVDLQKRVTKGEGTVSIEVLHFLRHWLTHHILQDDKRYGPFLLGKGLKSAWTEKSWVGKIWEYVHPHK</sequence>
<keyword evidence="4" id="KW-0408">Iron</keyword>
<reference evidence="6 7" key="1">
    <citation type="submission" date="2011-11" db="EMBL/GenBank/DDBJ databases">
        <title>Improved High-Quality Draft sequence of Beggiatoa alba B18lD.</title>
        <authorList>
            <consortium name="US DOE Joint Genome Institute"/>
            <person name="Lucas S."/>
            <person name="Han J."/>
            <person name="Lapidus A."/>
            <person name="Cheng J.-F."/>
            <person name="Goodwin L."/>
            <person name="Pitluck S."/>
            <person name="Peters L."/>
            <person name="Mikhailova N."/>
            <person name="Held B."/>
            <person name="Detter J.C."/>
            <person name="Han C."/>
            <person name="Tapia R."/>
            <person name="Land M."/>
            <person name="Hauser L."/>
            <person name="Kyrpides N."/>
            <person name="Ivanova N."/>
            <person name="Pagani I."/>
            <person name="Samuel K."/>
            <person name="Teske A."/>
            <person name="Mueller J."/>
            <person name="Woyke T."/>
        </authorList>
    </citation>
    <scope>NUCLEOTIDE SEQUENCE [LARGE SCALE GENOMIC DNA]</scope>
    <source>
        <strain evidence="6 7">B18LD</strain>
    </source>
</reference>
<keyword evidence="7" id="KW-1185">Reference proteome</keyword>
<dbReference type="PROSITE" id="PS00550">
    <property type="entry name" value="HEMERYTHRINS"/>
    <property type="match status" value="1"/>
</dbReference>
<dbReference type="PANTHER" id="PTHR37164">
    <property type="entry name" value="BACTERIOHEMERYTHRIN"/>
    <property type="match status" value="1"/>
</dbReference>
<comment type="similarity">
    <text evidence="1">Belongs to the hemerythrin family.</text>
</comment>
<dbReference type="PANTHER" id="PTHR37164:SF1">
    <property type="entry name" value="BACTERIOHEMERYTHRIN"/>
    <property type="match status" value="1"/>
</dbReference>
<evidence type="ECO:0000256" key="1">
    <source>
        <dbReference type="ARBA" id="ARBA00010587"/>
    </source>
</evidence>
<dbReference type="GO" id="GO:0046872">
    <property type="term" value="F:metal ion binding"/>
    <property type="evidence" value="ECO:0007669"/>
    <property type="project" value="UniProtKB-KW"/>
</dbReference>
<gene>
    <name evidence="6" type="ORF">BegalDRAFT_0675</name>
</gene>
<evidence type="ECO:0000256" key="3">
    <source>
        <dbReference type="ARBA" id="ARBA00022723"/>
    </source>
</evidence>
<dbReference type="EMBL" id="JH600070">
    <property type="protein sequence ID" value="EIJ41587.1"/>
    <property type="molecule type" value="Genomic_DNA"/>
</dbReference>
<dbReference type="GO" id="GO:0005344">
    <property type="term" value="F:oxygen carrier activity"/>
    <property type="evidence" value="ECO:0007669"/>
    <property type="project" value="UniProtKB-KW"/>
</dbReference>
<organism evidence="6 7">
    <name type="scientific">Beggiatoa alba B18LD</name>
    <dbReference type="NCBI Taxonomy" id="395493"/>
    <lineage>
        <taxon>Bacteria</taxon>
        <taxon>Pseudomonadati</taxon>
        <taxon>Pseudomonadota</taxon>
        <taxon>Gammaproteobacteria</taxon>
        <taxon>Thiotrichales</taxon>
        <taxon>Thiotrichaceae</taxon>
        <taxon>Beggiatoa</taxon>
    </lineage>
</organism>
<dbReference type="HOGENOM" id="CLU_086902_3_1_6"/>
<keyword evidence="2" id="KW-0561">Oxygen transport</keyword>
<dbReference type="InterPro" id="IPR035938">
    <property type="entry name" value="Hemerythrin-like_sf"/>
</dbReference>
<dbReference type="CDD" id="cd12107">
    <property type="entry name" value="Hemerythrin"/>
    <property type="match status" value="1"/>
</dbReference>
<evidence type="ECO:0000313" key="6">
    <source>
        <dbReference type="EMBL" id="EIJ41587.1"/>
    </source>
</evidence>
<dbReference type="OrthoDB" id="1122424at2"/>
<dbReference type="NCBIfam" id="NF033749">
    <property type="entry name" value="bact_hemeryth"/>
    <property type="match status" value="1"/>
</dbReference>
<dbReference type="InterPro" id="IPR050669">
    <property type="entry name" value="Hemerythrin"/>
</dbReference>
<evidence type="ECO:0000256" key="2">
    <source>
        <dbReference type="ARBA" id="ARBA00022621"/>
    </source>
</evidence>
<dbReference type="InterPro" id="IPR012827">
    <property type="entry name" value="Hemerythrin_metal-bd"/>
</dbReference>
<dbReference type="Gene3D" id="1.20.120.50">
    <property type="entry name" value="Hemerythrin-like"/>
    <property type="match status" value="1"/>
</dbReference>